<dbReference type="InterPro" id="IPR023753">
    <property type="entry name" value="FAD/NAD-binding_dom"/>
</dbReference>
<dbReference type="AlphaFoldDB" id="A0A931CV91"/>
<evidence type="ECO:0000313" key="15">
    <source>
        <dbReference type="Proteomes" id="UP000655366"/>
    </source>
</evidence>
<evidence type="ECO:0000256" key="1">
    <source>
        <dbReference type="ARBA" id="ARBA00007532"/>
    </source>
</evidence>
<keyword evidence="15" id="KW-1185">Reference proteome</keyword>
<feature type="disulfide bond" description="Redox-active" evidence="10">
    <location>
        <begin position="39"/>
        <end position="44"/>
    </location>
</feature>
<evidence type="ECO:0000259" key="12">
    <source>
        <dbReference type="Pfam" id="PF02852"/>
    </source>
</evidence>
<dbReference type="SUPFAM" id="SSF51905">
    <property type="entry name" value="FAD/NAD(P)-binding domain"/>
    <property type="match status" value="2"/>
</dbReference>
<reference evidence="14 15" key="1">
    <citation type="submission" date="2020-11" db="EMBL/GenBank/DDBJ databases">
        <title>Arthrobacter antarcticus sp. nov., isolated from Antarctic Soil.</title>
        <authorList>
            <person name="Li J."/>
        </authorList>
    </citation>
    <scope>NUCLEOTIDE SEQUENCE [LARGE SCALE GENOMIC DNA]</scope>
    <source>
        <strain evidence="14 15">Z1-20</strain>
    </source>
</reference>
<dbReference type="PRINTS" id="PR00411">
    <property type="entry name" value="PNDRDTASEI"/>
</dbReference>
<dbReference type="GO" id="GO:0004148">
    <property type="term" value="F:dihydrolipoyl dehydrogenase (NADH) activity"/>
    <property type="evidence" value="ECO:0007669"/>
    <property type="project" value="TreeGrafter"/>
</dbReference>
<feature type="binding site" evidence="9">
    <location>
        <position position="48"/>
    </location>
    <ligand>
        <name>FAD</name>
        <dbReference type="ChEBI" id="CHEBI:57692"/>
    </ligand>
</feature>
<feature type="domain" description="FAD/NAD(P)-binding" evidence="13">
    <location>
        <begin position="5"/>
        <end position="336"/>
    </location>
</feature>
<gene>
    <name evidence="14" type="ORF">IV500_14110</name>
</gene>
<evidence type="ECO:0000256" key="4">
    <source>
        <dbReference type="ARBA" id="ARBA00023002"/>
    </source>
</evidence>
<evidence type="ECO:0000313" key="14">
    <source>
        <dbReference type="EMBL" id="MBG0740513.1"/>
    </source>
</evidence>
<dbReference type="PANTHER" id="PTHR22912">
    <property type="entry name" value="DISULFIDE OXIDOREDUCTASE"/>
    <property type="match status" value="1"/>
</dbReference>
<dbReference type="PROSITE" id="PS00076">
    <property type="entry name" value="PYRIDINE_REDOX_1"/>
    <property type="match status" value="1"/>
</dbReference>
<evidence type="ECO:0000259" key="13">
    <source>
        <dbReference type="Pfam" id="PF07992"/>
    </source>
</evidence>
<dbReference type="SUPFAM" id="SSF55424">
    <property type="entry name" value="FAD/NAD-linked reductases, dimerisation (C-terminal) domain"/>
    <property type="match status" value="1"/>
</dbReference>
<protein>
    <submittedName>
        <fullName evidence="14">Mycothione reductase</fullName>
        <ecNumber evidence="14">1.8.1.15</ecNumber>
    </submittedName>
</protein>
<dbReference type="InterPro" id="IPR001100">
    <property type="entry name" value="Pyr_nuc-diS_OxRdtase"/>
</dbReference>
<dbReference type="InterPro" id="IPR012999">
    <property type="entry name" value="Pyr_OxRdtase_I_AS"/>
</dbReference>
<evidence type="ECO:0000256" key="11">
    <source>
        <dbReference type="RuleBase" id="RU003691"/>
    </source>
</evidence>
<organism evidence="14 15">
    <name type="scientific">Arthrobacter terrae</name>
    <dbReference type="NCBI Taxonomy" id="2935737"/>
    <lineage>
        <taxon>Bacteria</taxon>
        <taxon>Bacillati</taxon>
        <taxon>Actinomycetota</taxon>
        <taxon>Actinomycetes</taxon>
        <taxon>Micrococcales</taxon>
        <taxon>Micrococcaceae</taxon>
        <taxon>Arthrobacter</taxon>
    </lineage>
</organism>
<name>A0A931CV91_9MICC</name>
<evidence type="ECO:0000256" key="3">
    <source>
        <dbReference type="ARBA" id="ARBA00022827"/>
    </source>
</evidence>
<dbReference type="EMBL" id="JADNYM010000018">
    <property type="protein sequence ID" value="MBG0740513.1"/>
    <property type="molecule type" value="Genomic_DNA"/>
</dbReference>
<keyword evidence="4 11" id="KW-0560">Oxidoreductase</keyword>
<dbReference type="Pfam" id="PF02852">
    <property type="entry name" value="Pyr_redox_dim"/>
    <property type="match status" value="1"/>
</dbReference>
<evidence type="ECO:0000256" key="6">
    <source>
        <dbReference type="ARBA" id="ARBA00023157"/>
    </source>
</evidence>
<keyword evidence="9" id="KW-0547">Nucleotide-binding</keyword>
<evidence type="ECO:0000256" key="10">
    <source>
        <dbReference type="PIRSR" id="PIRSR000350-4"/>
    </source>
</evidence>
<evidence type="ECO:0000256" key="8">
    <source>
        <dbReference type="PIRSR" id="PIRSR000350-2"/>
    </source>
</evidence>
<dbReference type="InterPro" id="IPR050151">
    <property type="entry name" value="Class-I_Pyr_Nuc-Dis_Oxidored"/>
</dbReference>
<proteinExistence type="inferred from homology"/>
<dbReference type="InterPro" id="IPR036188">
    <property type="entry name" value="FAD/NAD-bd_sf"/>
</dbReference>
<sequence length="478" mass="51399">MVHYDLAILGSGSGNSLPGPQWAGRKIAIIDGGTFGGTCLNVGCIPTKMFVYPADLAAGAREAGRLGVHAEVNDVHWRAIRDRIFSRIDAISAGGMEYRAHGEPNITLYAEHAEFTDPKALLTSGGTEITADQIVVAAGSRPVVPDFPGNDHPRVHTSDTVMRVDELPAKVLIVGGGFIAAEFGHVFSALGSEVVMLTRSPGLLKTQDAEISRRFEEQVSGHWDIRHGYQVASVRSVESTPETHGRERVCVELAPVSGSANARASIEVDLVLMATGRRPNTDLLNIKATGFDLAVNGRLRVDKYQRVLTGGRPTTGVWALGDISSDFQLKHVANHEARTVSHNLLNPEQLRASDQRFVPEAVFTRPQIAKVGMTEAQALADGARRGIEVVTAIQDYGSTAYGWAMEDTSGVVKLIAEKDSGLLLGAHIMGHEASLLIQPLIQAMSFGLDARTMARGQYWIHPALTEVVENALLSLKVS</sequence>
<evidence type="ECO:0000256" key="9">
    <source>
        <dbReference type="PIRSR" id="PIRSR000350-3"/>
    </source>
</evidence>
<dbReference type="GO" id="GO:0006103">
    <property type="term" value="P:2-oxoglutarate metabolic process"/>
    <property type="evidence" value="ECO:0007669"/>
    <property type="project" value="TreeGrafter"/>
</dbReference>
<feature type="active site" description="Proton acceptor" evidence="8">
    <location>
        <position position="461"/>
    </location>
</feature>
<accession>A0A931CV91</accession>
<comment type="similarity">
    <text evidence="1 11">Belongs to the class-I pyridine nucleotide-disulfide oxidoreductase family.</text>
</comment>
<feature type="binding site" evidence="9">
    <location>
        <position position="322"/>
    </location>
    <ligand>
        <name>FAD</name>
        <dbReference type="ChEBI" id="CHEBI:57692"/>
    </ligand>
</feature>
<dbReference type="PRINTS" id="PR00368">
    <property type="entry name" value="FADPNR"/>
</dbReference>
<feature type="domain" description="Pyridine nucleotide-disulphide oxidoreductase dimerisation" evidence="12">
    <location>
        <begin position="358"/>
        <end position="471"/>
    </location>
</feature>
<feature type="binding site" evidence="9">
    <location>
        <position position="276"/>
    </location>
    <ligand>
        <name>NAD(+)</name>
        <dbReference type="ChEBI" id="CHEBI:57540"/>
    </ligand>
</feature>
<keyword evidence="5 9" id="KW-0520">NAD</keyword>
<dbReference type="Pfam" id="PF07992">
    <property type="entry name" value="Pyr_redox_2"/>
    <property type="match status" value="1"/>
</dbReference>
<keyword evidence="2 11" id="KW-0285">Flavoprotein</keyword>
<dbReference type="GO" id="GO:0050627">
    <property type="term" value="F:mycothione reductase [NAD(P)H] activity"/>
    <property type="evidence" value="ECO:0007669"/>
    <property type="project" value="UniProtKB-EC"/>
</dbReference>
<dbReference type="NCBIfam" id="NF005884">
    <property type="entry name" value="PRK07846.1"/>
    <property type="match status" value="1"/>
</dbReference>
<dbReference type="RefSeq" id="WP_196397452.1">
    <property type="nucleotide sequence ID" value="NZ_JADNYM010000018.1"/>
</dbReference>
<dbReference type="Gene3D" id="3.50.50.60">
    <property type="entry name" value="FAD/NAD(P)-binding domain"/>
    <property type="match status" value="2"/>
</dbReference>
<dbReference type="Proteomes" id="UP000655366">
    <property type="component" value="Unassembled WGS sequence"/>
</dbReference>
<keyword evidence="7 11" id="KW-0676">Redox-active center</keyword>
<dbReference type="PANTHER" id="PTHR22912:SF217">
    <property type="entry name" value="DIHYDROLIPOYL DEHYDROGENASE"/>
    <property type="match status" value="1"/>
</dbReference>
<dbReference type="InterPro" id="IPR016156">
    <property type="entry name" value="FAD/NAD-linked_Rdtase_dimer_sf"/>
</dbReference>
<dbReference type="Gene3D" id="3.30.390.30">
    <property type="match status" value="1"/>
</dbReference>
<dbReference type="InterPro" id="IPR004099">
    <property type="entry name" value="Pyr_nucl-diS_OxRdtase_dimer"/>
</dbReference>
<feature type="binding site" evidence="9">
    <location>
        <begin position="175"/>
        <end position="182"/>
    </location>
    <ligand>
        <name>NAD(+)</name>
        <dbReference type="ChEBI" id="CHEBI:57540"/>
    </ligand>
</feature>
<dbReference type="EC" id="1.8.1.15" evidence="14"/>
<keyword evidence="6" id="KW-1015">Disulfide bond</keyword>
<comment type="cofactor">
    <cofactor evidence="9">
        <name>FAD</name>
        <dbReference type="ChEBI" id="CHEBI:57692"/>
    </cofactor>
    <text evidence="9">Binds 1 FAD per subunit.</text>
</comment>
<evidence type="ECO:0000256" key="2">
    <source>
        <dbReference type="ARBA" id="ARBA00022630"/>
    </source>
</evidence>
<keyword evidence="3 9" id="KW-0274">FAD</keyword>
<evidence type="ECO:0000256" key="7">
    <source>
        <dbReference type="ARBA" id="ARBA00023284"/>
    </source>
</evidence>
<comment type="caution">
    <text evidence="14">The sequence shown here is derived from an EMBL/GenBank/DDBJ whole genome shotgun (WGS) entry which is preliminary data.</text>
</comment>
<evidence type="ECO:0000256" key="5">
    <source>
        <dbReference type="ARBA" id="ARBA00023027"/>
    </source>
</evidence>
<dbReference type="PIRSF" id="PIRSF000350">
    <property type="entry name" value="Mercury_reductase_MerA"/>
    <property type="match status" value="1"/>
</dbReference>
<dbReference type="GO" id="GO:0050660">
    <property type="term" value="F:flavin adenine dinucleotide binding"/>
    <property type="evidence" value="ECO:0007669"/>
    <property type="project" value="TreeGrafter"/>
</dbReference>